<protein>
    <recommendedName>
        <fullName evidence="4">Esterase</fullName>
    </recommendedName>
</protein>
<dbReference type="PANTHER" id="PTHR48098">
    <property type="entry name" value="ENTEROCHELIN ESTERASE-RELATED"/>
    <property type="match status" value="1"/>
</dbReference>
<evidence type="ECO:0008006" key="4">
    <source>
        <dbReference type="Google" id="ProtNLM"/>
    </source>
</evidence>
<proteinExistence type="predicted"/>
<evidence type="ECO:0000313" key="3">
    <source>
        <dbReference type="Proteomes" id="UP000282837"/>
    </source>
</evidence>
<reference evidence="2 3" key="1">
    <citation type="submission" date="2019-01" db="EMBL/GenBank/DDBJ databases">
        <authorList>
            <person name="Chen W.-M."/>
        </authorList>
    </citation>
    <scope>NUCLEOTIDE SEQUENCE [LARGE SCALE GENOMIC DNA]</scope>
    <source>
        <strain evidence="2 3">FSY-9</strain>
    </source>
</reference>
<keyword evidence="3" id="KW-1185">Reference proteome</keyword>
<dbReference type="PANTHER" id="PTHR48098:SF1">
    <property type="entry name" value="DIACYLGLYCEROL ACYLTRANSFERASE_MYCOLYLTRANSFERASE AG85A"/>
    <property type="match status" value="1"/>
</dbReference>
<keyword evidence="1" id="KW-0732">Signal</keyword>
<organism evidence="2 3">
    <name type="scientific">Novosphingobium umbonatum</name>
    <dbReference type="NCBI Taxonomy" id="1908524"/>
    <lineage>
        <taxon>Bacteria</taxon>
        <taxon>Pseudomonadati</taxon>
        <taxon>Pseudomonadota</taxon>
        <taxon>Alphaproteobacteria</taxon>
        <taxon>Sphingomonadales</taxon>
        <taxon>Sphingomonadaceae</taxon>
        <taxon>Novosphingobium</taxon>
    </lineage>
</organism>
<dbReference type="Pfam" id="PF00756">
    <property type="entry name" value="Esterase"/>
    <property type="match status" value="1"/>
</dbReference>
<dbReference type="InterPro" id="IPR000801">
    <property type="entry name" value="Esterase-like"/>
</dbReference>
<dbReference type="OrthoDB" id="9784036at2"/>
<dbReference type="InterPro" id="IPR013783">
    <property type="entry name" value="Ig-like_fold"/>
</dbReference>
<dbReference type="Gene3D" id="2.60.40.10">
    <property type="entry name" value="Immunoglobulins"/>
    <property type="match status" value="1"/>
</dbReference>
<name>A0A3S2UQ16_9SPHN</name>
<comment type="caution">
    <text evidence="2">The sequence shown here is derived from an EMBL/GenBank/DDBJ whole genome shotgun (WGS) entry which is preliminary data.</text>
</comment>
<dbReference type="InterPro" id="IPR050583">
    <property type="entry name" value="Mycobacterial_A85_antigen"/>
</dbReference>
<dbReference type="AlphaFoldDB" id="A0A3S2UQ16"/>
<dbReference type="Gene3D" id="3.40.50.1820">
    <property type="entry name" value="alpha/beta hydrolase"/>
    <property type="match status" value="1"/>
</dbReference>
<feature type="chain" id="PRO_5018540526" description="Esterase" evidence="1">
    <location>
        <begin position="24"/>
        <end position="376"/>
    </location>
</feature>
<accession>A0A3S2UQ16</accession>
<dbReference type="SUPFAM" id="SSF53474">
    <property type="entry name" value="alpha/beta-Hydrolases"/>
    <property type="match status" value="1"/>
</dbReference>
<feature type="signal peptide" evidence="1">
    <location>
        <begin position="1"/>
        <end position="23"/>
    </location>
</feature>
<evidence type="ECO:0000313" key="2">
    <source>
        <dbReference type="EMBL" id="RVU03219.1"/>
    </source>
</evidence>
<gene>
    <name evidence="2" type="ORF">EOE18_16930</name>
</gene>
<evidence type="ECO:0000256" key="1">
    <source>
        <dbReference type="SAM" id="SignalP"/>
    </source>
</evidence>
<dbReference type="Proteomes" id="UP000282837">
    <property type="component" value="Unassembled WGS sequence"/>
</dbReference>
<dbReference type="InterPro" id="IPR014756">
    <property type="entry name" value="Ig_E-set"/>
</dbReference>
<dbReference type="EMBL" id="SACO01000019">
    <property type="protein sequence ID" value="RVU03219.1"/>
    <property type="molecule type" value="Genomic_DNA"/>
</dbReference>
<dbReference type="SUPFAM" id="SSF81296">
    <property type="entry name" value="E set domains"/>
    <property type="match status" value="1"/>
</dbReference>
<dbReference type="InterPro" id="IPR029058">
    <property type="entry name" value="AB_hydrolase_fold"/>
</dbReference>
<sequence length="376" mass="41031">MTKLSLLLASAALAASLSPPAQAQQPPASWRMSAKEVPVVDYTINADHSITFTLAAPDANSAALMFGEPQMGRSLPMSKGADGRWVATVPPVEPDIYEYSVKLDGADLHPSILEVPSNPPAFWQVQDVAHGSVNMHSYYSKVQGRMRGVHVYVPAQYYAQPKRHFPVLYLWAGRYETEWVRTGYANVIADNLIASGKAQPMIIVMGNNTTGPLASPAFKNAEVIEQELKAELMPFIESHYRTINDRAHRATAGLSFGGGTALIVGLRNLDRFGAVAEFGTGVFGTSKPGEGSASYLTYNPDTITPDLYAKLKAPATSLKPFYMSVGKDDARKPNQIAAYEDFKKHGIDPVFQIVPGDHEYKAFRASLADLLPRLFR</sequence>
<dbReference type="GO" id="GO:0016747">
    <property type="term" value="F:acyltransferase activity, transferring groups other than amino-acyl groups"/>
    <property type="evidence" value="ECO:0007669"/>
    <property type="project" value="TreeGrafter"/>
</dbReference>
<dbReference type="RefSeq" id="WP_127711711.1">
    <property type="nucleotide sequence ID" value="NZ_SACO01000019.1"/>
</dbReference>